<feature type="domain" description="DUF7702" evidence="2">
    <location>
        <begin position="37"/>
        <end position="171"/>
    </location>
</feature>
<keyword evidence="1" id="KW-0812">Transmembrane</keyword>
<keyword evidence="4" id="KW-1185">Reference proteome</keyword>
<organism evidence="3 4">
    <name type="scientific">Amanita muscaria (strain Koide BX008)</name>
    <dbReference type="NCBI Taxonomy" id="946122"/>
    <lineage>
        <taxon>Eukaryota</taxon>
        <taxon>Fungi</taxon>
        <taxon>Dikarya</taxon>
        <taxon>Basidiomycota</taxon>
        <taxon>Agaricomycotina</taxon>
        <taxon>Agaricomycetes</taxon>
        <taxon>Agaricomycetidae</taxon>
        <taxon>Agaricales</taxon>
        <taxon>Pluteineae</taxon>
        <taxon>Amanitaceae</taxon>
        <taxon>Amanita</taxon>
    </lineage>
</organism>
<proteinExistence type="predicted"/>
<dbReference type="InParanoid" id="A0A0C2WVF3"/>
<dbReference type="STRING" id="946122.A0A0C2WVF3"/>
<keyword evidence="1" id="KW-0472">Membrane</keyword>
<feature type="transmembrane region" description="Helical" evidence="1">
    <location>
        <begin position="44"/>
        <end position="63"/>
    </location>
</feature>
<accession>A0A0C2WVF3</accession>
<evidence type="ECO:0000313" key="4">
    <source>
        <dbReference type="Proteomes" id="UP000054549"/>
    </source>
</evidence>
<dbReference type="InterPro" id="IPR056119">
    <property type="entry name" value="DUF7702"/>
</dbReference>
<dbReference type="EMBL" id="KN818300">
    <property type="protein sequence ID" value="KIL60318.1"/>
    <property type="molecule type" value="Genomic_DNA"/>
</dbReference>
<dbReference type="HOGENOM" id="CLU_092145_0_0_1"/>
<evidence type="ECO:0000313" key="3">
    <source>
        <dbReference type="EMBL" id="KIL60318.1"/>
    </source>
</evidence>
<keyword evidence="1" id="KW-1133">Transmembrane helix</keyword>
<sequence length="258" mass="28477">MAIDYAADGGIQSVPAAVVFALLYVPLVVWYLRTLIFNVRRYVVVLTLFCTIRVVSFIIRALLAGSSSAAQNLSLYTADQVLLSIGYFTLLFSAYTLVMDRQQLDGPLNIVWALVQNRHLFRITMVLAVILGIVGASSSEDSQSSSTLIKASVVIFLVLTLLHTLNTALLINLEFVDPGIKYPSYAPFGARNGSIVLLVISFLFLTREIFITGTLGNTAVYENEHFWYPFVALPELIAVALYLTPGLFPEPQPQIPMH</sequence>
<feature type="transmembrane region" description="Helical" evidence="1">
    <location>
        <begin position="151"/>
        <end position="173"/>
    </location>
</feature>
<feature type="transmembrane region" description="Helical" evidence="1">
    <location>
        <begin position="12"/>
        <end position="32"/>
    </location>
</feature>
<dbReference type="Proteomes" id="UP000054549">
    <property type="component" value="Unassembled WGS sequence"/>
</dbReference>
<feature type="transmembrane region" description="Helical" evidence="1">
    <location>
        <begin position="75"/>
        <end position="98"/>
    </location>
</feature>
<evidence type="ECO:0000256" key="1">
    <source>
        <dbReference type="SAM" id="Phobius"/>
    </source>
</evidence>
<gene>
    <name evidence="3" type="ORF">M378DRAFT_83885</name>
</gene>
<evidence type="ECO:0000259" key="2">
    <source>
        <dbReference type="Pfam" id="PF24800"/>
    </source>
</evidence>
<feature type="transmembrane region" description="Helical" evidence="1">
    <location>
        <begin position="226"/>
        <end position="248"/>
    </location>
</feature>
<name>A0A0C2WVF3_AMAMK</name>
<dbReference type="OrthoDB" id="5389493at2759"/>
<reference evidence="3 4" key="1">
    <citation type="submission" date="2014-04" db="EMBL/GenBank/DDBJ databases">
        <title>Evolutionary Origins and Diversification of the Mycorrhizal Mutualists.</title>
        <authorList>
            <consortium name="DOE Joint Genome Institute"/>
            <consortium name="Mycorrhizal Genomics Consortium"/>
            <person name="Kohler A."/>
            <person name="Kuo A."/>
            <person name="Nagy L.G."/>
            <person name="Floudas D."/>
            <person name="Copeland A."/>
            <person name="Barry K.W."/>
            <person name="Cichocki N."/>
            <person name="Veneault-Fourrey C."/>
            <person name="LaButti K."/>
            <person name="Lindquist E.A."/>
            <person name="Lipzen A."/>
            <person name="Lundell T."/>
            <person name="Morin E."/>
            <person name="Murat C."/>
            <person name="Riley R."/>
            <person name="Ohm R."/>
            <person name="Sun H."/>
            <person name="Tunlid A."/>
            <person name="Henrissat B."/>
            <person name="Grigoriev I.V."/>
            <person name="Hibbett D.S."/>
            <person name="Martin F."/>
        </authorList>
    </citation>
    <scope>NUCLEOTIDE SEQUENCE [LARGE SCALE GENOMIC DNA]</scope>
    <source>
        <strain evidence="3 4">Koide BX008</strain>
    </source>
</reference>
<feature type="transmembrane region" description="Helical" evidence="1">
    <location>
        <begin position="185"/>
        <end position="206"/>
    </location>
</feature>
<dbReference type="Pfam" id="PF24800">
    <property type="entry name" value="DUF7702"/>
    <property type="match status" value="1"/>
</dbReference>
<dbReference type="AlphaFoldDB" id="A0A0C2WVF3"/>
<feature type="transmembrane region" description="Helical" evidence="1">
    <location>
        <begin position="119"/>
        <end position="139"/>
    </location>
</feature>
<protein>
    <recommendedName>
        <fullName evidence="2">DUF7702 domain-containing protein</fullName>
    </recommendedName>
</protein>